<organism evidence="3 4">
    <name type="scientific">Biomphalaria glabrata</name>
    <name type="common">Bloodfluke planorb</name>
    <name type="synonym">Freshwater snail</name>
    <dbReference type="NCBI Taxonomy" id="6526"/>
    <lineage>
        <taxon>Eukaryota</taxon>
        <taxon>Metazoa</taxon>
        <taxon>Spiralia</taxon>
        <taxon>Lophotrochozoa</taxon>
        <taxon>Mollusca</taxon>
        <taxon>Gastropoda</taxon>
        <taxon>Heterobranchia</taxon>
        <taxon>Euthyneura</taxon>
        <taxon>Panpulmonata</taxon>
        <taxon>Hygrophila</taxon>
        <taxon>Lymnaeoidea</taxon>
        <taxon>Planorbidae</taxon>
        <taxon>Biomphalaria</taxon>
    </lineage>
</organism>
<keyword evidence="1" id="KW-1133">Transmembrane helix</keyword>
<reference evidence="4" key="1">
    <citation type="submission" date="2025-08" db="UniProtKB">
        <authorList>
            <consortium name="RefSeq"/>
        </authorList>
    </citation>
    <scope>IDENTIFICATION</scope>
</reference>
<feature type="chain" id="PRO_5040782426" evidence="2">
    <location>
        <begin position="30"/>
        <end position="500"/>
    </location>
</feature>
<dbReference type="Gene3D" id="2.60.120.260">
    <property type="entry name" value="Galactose-binding domain-like"/>
    <property type="match status" value="1"/>
</dbReference>
<keyword evidence="2" id="KW-0732">Signal</keyword>
<dbReference type="SUPFAM" id="SSF49785">
    <property type="entry name" value="Galactose-binding domain-like"/>
    <property type="match status" value="1"/>
</dbReference>
<dbReference type="RefSeq" id="XP_055885029.1">
    <property type="nucleotide sequence ID" value="XM_056029054.1"/>
</dbReference>
<dbReference type="Pfam" id="PF22633">
    <property type="entry name" value="F5_F8_type_C_2"/>
    <property type="match status" value="1"/>
</dbReference>
<sequence length="500" mass="56666">MFTLYSSDLRLTHQMIVWLLLLIVTVVQCQDFCHVNTYNSSCKYACRCKGPCDSDGNCIGSSCSEGWFGSACQYSDVVMTATIHPKRAESLRSNSSGHDCGQRFGPHYVLLTWIEEQPFTWLRIIILNQTSLTNMSISINNASCAKTNIFSVDDTTMDIACNTNVSMTTLKLEGEDVGNICTLFVSGGRNFALFQTTYESSTHLSPLYGPWFAVDGQVKLTCNTYGCSHTSTDDRSPWWTVYFDQEYNINKCVLYNRIDSERHRLNGFLLEMLDSHNATLDQFQDDSSSPKLVYSVLIRTGSYIAARVRQKSTTNPQLVTYVSLNEFEAYGECLPGFWGLNCKEKCPPFCNTSCHAEHGKCNTIYISYTDLPQSSIGPNTLNTYVVSGIGVGVGLVVLVVVGCVVKRRVERKQETNIDIVAKLQEEHHYENVKNKDFYDTEFLRDNNFCGSIEDEERQRENERHYEMLSGENQYDKLALEYEDSNGVHYQNFASLNQELM</sequence>
<dbReference type="AlphaFoldDB" id="A0A9W3AD09"/>
<name>A0A9W3AD09_BIOGL</name>
<keyword evidence="3" id="KW-1185">Reference proteome</keyword>
<dbReference type="PANTHER" id="PTHR45713">
    <property type="entry name" value="FTP DOMAIN-CONTAINING PROTEIN"/>
    <property type="match status" value="1"/>
</dbReference>
<dbReference type="Proteomes" id="UP001165740">
    <property type="component" value="Chromosome 5"/>
</dbReference>
<keyword evidence="1" id="KW-0472">Membrane</keyword>
<accession>A0A9W3AD09</accession>
<evidence type="ECO:0000256" key="2">
    <source>
        <dbReference type="SAM" id="SignalP"/>
    </source>
</evidence>
<evidence type="ECO:0000313" key="3">
    <source>
        <dbReference type="Proteomes" id="UP001165740"/>
    </source>
</evidence>
<proteinExistence type="predicted"/>
<evidence type="ECO:0000256" key="1">
    <source>
        <dbReference type="SAM" id="Phobius"/>
    </source>
</evidence>
<feature type="transmembrane region" description="Helical" evidence="1">
    <location>
        <begin position="384"/>
        <end position="405"/>
    </location>
</feature>
<dbReference type="GeneID" id="106066879"/>
<gene>
    <name evidence="4" type="primary">LOC106066879</name>
</gene>
<keyword evidence="1" id="KW-0812">Transmembrane</keyword>
<dbReference type="InterPro" id="IPR051941">
    <property type="entry name" value="BG_Antigen-Binding_Lectin"/>
</dbReference>
<protein>
    <submittedName>
        <fullName evidence="4">Uncharacterized protein LOC106066879 isoform X1</fullName>
    </submittedName>
</protein>
<evidence type="ECO:0000313" key="4">
    <source>
        <dbReference type="RefSeq" id="XP_055885029.1"/>
    </source>
</evidence>
<dbReference type="InterPro" id="IPR008979">
    <property type="entry name" value="Galactose-bd-like_sf"/>
</dbReference>
<dbReference type="PANTHER" id="PTHR45713:SF6">
    <property type="entry name" value="F5_8 TYPE C DOMAIN-CONTAINING PROTEIN"/>
    <property type="match status" value="1"/>
</dbReference>
<feature type="signal peptide" evidence="2">
    <location>
        <begin position="1"/>
        <end position="29"/>
    </location>
</feature>
<dbReference type="OrthoDB" id="6049351at2759"/>